<dbReference type="PaxDb" id="29760-VIT_09s0070g00110.t01"/>
<name>F6I3B8_VITVI</name>
<dbReference type="Gene3D" id="3.40.50.150">
    <property type="entry name" value="Vaccinia Virus protein VP39"/>
    <property type="match status" value="1"/>
</dbReference>
<evidence type="ECO:0000313" key="2">
    <source>
        <dbReference type="Proteomes" id="UP000009183"/>
    </source>
</evidence>
<dbReference type="InterPro" id="IPR029063">
    <property type="entry name" value="SAM-dependent_MTases_sf"/>
</dbReference>
<dbReference type="SUPFAM" id="SSF53335">
    <property type="entry name" value="S-adenosyl-L-methionine-dependent methyltransferases"/>
    <property type="match status" value="1"/>
</dbReference>
<gene>
    <name evidence="1" type="ordered locus">VIT_09s0070g00110</name>
</gene>
<keyword evidence="2" id="KW-1185">Reference proteome</keyword>
<sequence>MKTLTDEGWLEGVTVCDARCGTGCLSFPLAKQGALVTTNDITGCTGYKTFKGFDGGDGQRVKLQHLVHQL</sequence>
<accession>F6I3B8</accession>
<dbReference type="STRING" id="29760.F6I3B8"/>
<evidence type="ECO:0000313" key="1">
    <source>
        <dbReference type="EMBL" id="CCB61436.1"/>
    </source>
</evidence>
<evidence type="ECO:0008006" key="3">
    <source>
        <dbReference type="Google" id="ProtNLM"/>
    </source>
</evidence>
<protein>
    <recommendedName>
        <fullName evidence="3">Methyltransferase</fullName>
    </recommendedName>
</protein>
<proteinExistence type="predicted"/>
<dbReference type="Proteomes" id="UP000009183">
    <property type="component" value="Chromosome 9"/>
</dbReference>
<organism evidence="1 2">
    <name type="scientific">Vitis vinifera</name>
    <name type="common">Grape</name>
    <dbReference type="NCBI Taxonomy" id="29760"/>
    <lineage>
        <taxon>Eukaryota</taxon>
        <taxon>Viridiplantae</taxon>
        <taxon>Streptophyta</taxon>
        <taxon>Embryophyta</taxon>
        <taxon>Tracheophyta</taxon>
        <taxon>Spermatophyta</taxon>
        <taxon>Magnoliopsida</taxon>
        <taxon>eudicotyledons</taxon>
        <taxon>Gunneridae</taxon>
        <taxon>Pentapetalae</taxon>
        <taxon>rosids</taxon>
        <taxon>Vitales</taxon>
        <taxon>Vitaceae</taxon>
        <taxon>Viteae</taxon>
        <taxon>Vitis</taxon>
    </lineage>
</organism>
<reference evidence="2" key="1">
    <citation type="journal article" date="2007" name="Nature">
        <title>The grapevine genome sequence suggests ancestral hexaploidization in major angiosperm phyla.</title>
        <authorList>
            <consortium name="The French-Italian Public Consortium for Grapevine Genome Characterization."/>
            <person name="Jaillon O."/>
            <person name="Aury J.-M."/>
            <person name="Noel B."/>
            <person name="Policriti A."/>
            <person name="Clepet C."/>
            <person name="Casagrande A."/>
            <person name="Choisne N."/>
            <person name="Aubourg S."/>
            <person name="Vitulo N."/>
            <person name="Jubin C."/>
            <person name="Vezzi A."/>
            <person name="Legeai F."/>
            <person name="Hugueney P."/>
            <person name="Dasilva C."/>
            <person name="Horner D."/>
            <person name="Mica E."/>
            <person name="Jublot D."/>
            <person name="Poulain J."/>
            <person name="Bruyere C."/>
            <person name="Billault A."/>
            <person name="Segurens B."/>
            <person name="Gouyvenoux M."/>
            <person name="Ugarte E."/>
            <person name="Cattonaro F."/>
            <person name="Anthouard V."/>
            <person name="Vico V."/>
            <person name="Del Fabbro C."/>
            <person name="Alaux M."/>
            <person name="Di Gaspero G."/>
            <person name="Dumas V."/>
            <person name="Felice N."/>
            <person name="Paillard S."/>
            <person name="Juman I."/>
            <person name="Moroldo M."/>
            <person name="Scalabrin S."/>
            <person name="Canaguier A."/>
            <person name="Le Clainche I."/>
            <person name="Malacrida G."/>
            <person name="Durand E."/>
            <person name="Pesole G."/>
            <person name="Laucou V."/>
            <person name="Chatelet P."/>
            <person name="Merdinoglu D."/>
            <person name="Delledonne M."/>
            <person name="Pezzotti M."/>
            <person name="Lecharny A."/>
            <person name="Scarpelli C."/>
            <person name="Artiguenave F."/>
            <person name="Pe M.E."/>
            <person name="Valle G."/>
            <person name="Morgante M."/>
            <person name="Caboche M."/>
            <person name="Adam-Blondon A.-F."/>
            <person name="Weissenbach J."/>
            <person name="Quetier F."/>
            <person name="Wincker P."/>
        </authorList>
    </citation>
    <scope>NUCLEOTIDE SEQUENCE [LARGE SCALE GENOMIC DNA]</scope>
    <source>
        <strain evidence="2">cv. Pinot noir / PN40024</strain>
    </source>
</reference>
<dbReference type="InParanoid" id="F6I3B8"/>
<dbReference type="HOGENOM" id="CLU_2763061_0_0_1"/>
<dbReference type="EMBL" id="FN596740">
    <property type="protein sequence ID" value="CCB61436.1"/>
    <property type="molecule type" value="Genomic_DNA"/>
</dbReference>
<dbReference type="AlphaFoldDB" id="F6I3B8"/>